<dbReference type="EMBL" id="CABPSB010000001">
    <property type="protein sequence ID" value="VVD60354.1"/>
    <property type="molecule type" value="Genomic_DNA"/>
</dbReference>
<proteinExistence type="predicted"/>
<organism evidence="2 3">
    <name type="scientific">Pandoraea anhela</name>
    <dbReference type="NCBI Taxonomy" id="2508295"/>
    <lineage>
        <taxon>Bacteria</taxon>
        <taxon>Pseudomonadati</taxon>
        <taxon>Pseudomonadota</taxon>
        <taxon>Betaproteobacteria</taxon>
        <taxon>Burkholderiales</taxon>
        <taxon>Burkholderiaceae</taxon>
        <taxon>Pandoraea</taxon>
    </lineage>
</organism>
<protein>
    <recommendedName>
        <fullName evidence="1">IraD/Gp25-like domain-containing protein</fullName>
    </recommendedName>
</protein>
<dbReference type="RefSeq" id="WP_150666939.1">
    <property type="nucleotide sequence ID" value="NZ_CABPSB010000001.1"/>
</dbReference>
<evidence type="ECO:0000313" key="2">
    <source>
        <dbReference type="EMBL" id="VVD60354.1"/>
    </source>
</evidence>
<keyword evidence="3" id="KW-1185">Reference proteome</keyword>
<dbReference type="AlphaFoldDB" id="A0A5E4RD28"/>
<dbReference type="Proteomes" id="UP000406256">
    <property type="component" value="Unassembled WGS sequence"/>
</dbReference>
<dbReference type="Gene3D" id="3.10.450.40">
    <property type="match status" value="1"/>
</dbReference>
<reference evidence="2 3" key="1">
    <citation type="submission" date="2019-08" db="EMBL/GenBank/DDBJ databases">
        <authorList>
            <person name="Peeters C."/>
        </authorList>
    </citation>
    <scope>NUCLEOTIDE SEQUENCE [LARGE SCALE GENOMIC DNA]</scope>
    <source>
        <strain evidence="2 3">LMG 31108</strain>
    </source>
</reference>
<dbReference type="Pfam" id="PF04965">
    <property type="entry name" value="GPW_gp25"/>
    <property type="match status" value="1"/>
</dbReference>
<name>A0A5E4RD28_9BURK</name>
<dbReference type="InterPro" id="IPR007048">
    <property type="entry name" value="IraD/Gp25-like"/>
</dbReference>
<dbReference type="OrthoDB" id="9802846at2"/>
<gene>
    <name evidence="2" type="ORF">PAN31108_00075</name>
</gene>
<dbReference type="SUPFAM" id="SSF160719">
    <property type="entry name" value="gpW/gp25-like"/>
    <property type="match status" value="1"/>
</dbReference>
<accession>A0A5E4RD28</accession>
<evidence type="ECO:0000259" key="1">
    <source>
        <dbReference type="Pfam" id="PF04965"/>
    </source>
</evidence>
<sequence length="148" mass="16417">MSADKSFLGTGWAFPPRFGDSAANGRTQMVDAETDIRESLGIILSTVPGERIMQPTFGCGIKAYVFEEISESVMTEMRDAIDRAILFFEPRVSVERIDIDASSAMHGRVDVLIDYTVRGTNTRTNMVYPFYFLEGTNVPAAQIEPPPQ</sequence>
<feature type="domain" description="IraD/Gp25-like" evidence="1">
    <location>
        <begin position="32"/>
        <end position="121"/>
    </location>
</feature>
<evidence type="ECO:0000313" key="3">
    <source>
        <dbReference type="Proteomes" id="UP000406256"/>
    </source>
</evidence>